<dbReference type="Gene3D" id="3.90.70.40">
    <property type="match status" value="1"/>
</dbReference>
<dbReference type="PANTHER" id="PTHR13291:SF0">
    <property type="entry name" value="JOSEPHIN-LIKE PROTEIN"/>
    <property type="match status" value="1"/>
</dbReference>
<evidence type="ECO:0000259" key="7">
    <source>
        <dbReference type="PROSITE" id="PS50957"/>
    </source>
</evidence>
<evidence type="ECO:0000256" key="2">
    <source>
        <dbReference type="ARBA" id="ARBA00012759"/>
    </source>
</evidence>
<dbReference type="SMART" id="SM01246">
    <property type="entry name" value="Josephin"/>
    <property type="match status" value="1"/>
</dbReference>
<dbReference type="GeneID" id="120283275"/>
<dbReference type="InterPro" id="IPR006155">
    <property type="entry name" value="Josephin"/>
</dbReference>
<evidence type="ECO:0000256" key="5">
    <source>
        <dbReference type="ARBA" id="ARBA00022801"/>
    </source>
</evidence>
<evidence type="ECO:0000313" key="8">
    <source>
        <dbReference type="Proteomes" id="UP001515500"/>
    </source>
</evidence>
<dbReference type="InterPro" id="IPR040053">
    <property type="entry name" value="JOSD1/2"/>
</dbReference>
<organism evidence="8 9">
    <name type="scientific">Dioscorea cayennensis subsp. rotundata</name>
    <name type="common">White Guinea yam</name>
    <name type="synonym">Dioscorea rotundata</name>
    <dbReference type="NCBI Taxonomy" id="55577"/>
    <lineage>
        <taxon>Eukaryota</taxon>
        <taxon>Viridiplantae</taxon>
        <taxon>Streptophyta</taxon>
        <taxon>Embryophyta</taxon>
        <taxon>Tracheophyta</taxon>
        <taxon>Spermatophyta</taxon>
        <taxon>Magnoliopsida</taxon>
        <taxon>Liliopsida</taxon>
        <taxon>Dioscoreales</taxon>
        <taxon>Dioscoreaceae</taxon>
        <taxon>Dioscorea</taxon>
    </lineage>
</organism>
<keyword evidence="8" id="KW-1185">Reference proteome</keyword>
<evidence type="ECO:0000256" key="4">
    <source>
        <dbReference type="ARBA" id="ARBA00022786"/>
    </source>
</evidence>
<protein>
    <recommendedName>
        <fullName evidence="2">ubiquitinyl hydrolase 1</fullName>
        <ecNumber evidence="2">3.4.19.12</ecNumber>
    </recommendedName>
</protein>
<evidence type="ECO:0000256" key="3">
    <source>
        <dbReference type="ARBA" id="ARBA00022670"/>
    </source>
</evidence>
<dbReference type="AlphaFoldDB" id="A0AB40D4Y0"/>
<evidence type="ECO:0000256" key="1">
    <source>
        <dbReference type="ARBA" id="ARBA00000707"/>
    </source>
</evidence>
<feature type="active site" evidence="6">
    <location>
        <position position="16"/>
    </location>
</feature>
<dbReference type="PANTHER" id="PTHR13291">
    <property type="entry name" value="JOSEPHIN 1, 2"/>
    <property type="match status" value="1"/>
</dbReference>
<evidence type="ECO:0000256" key="6">
    <source>
        <dbReference type="PROSITE-ProRule" id="PRU00331"/>
    </source>
</evidence>
<dbReference type="RefSeq" id="XP_039145850.1">
    <property type="nucleotide sequence ID" value="XM_039289916.1"/>
</dbReference>
<sequence length="180" mass="20796">MEEKQIYHETQRLQFCLLHALNNLLQEKDAFTRAELDAIADKLVLDDVNKDKWTPFSFIFKPHHNILTGNYDVNVLIAALEAKGKKVVWHDHRTGSSSIKLVDDSLTGMMLNVPTKKFGGLWRSRHWVAFRKIHGIWYNLDSDLKAGKPFQNDEHVLEYLDNIISQGGQVFIILHEKCSL</sequence>
<dbReference type="GO" id="GO:0006508">
    <property type="term" value="P:proteolysis"/>
    <property type="evidence" value="ECO:0007669"/>
    <property type="project" value="UniProtKB-KW"/>
</dbReference>
<feature type="domain" description="Josephin" evidence="7">
    <location>
        <begin position="3"/>
        <end position="180"/>
    </location>
</feature>
<feature type="active site" evidence="6">
    <location>
        <position position="126"/>
    </location>
</feature>
<dbReference type="Proteomes" id="UP001515500">
    <property type="component" value="Chromosome 19"/>
</dbReference>
<dbReference type="PROSITE" id="PS50957">
    <property type="entry name" value="JOSEPHIN"/>
    <property type="match status" value="1"/>
</dbReference>
<dbReference type="GO" id="GO:0016579">
    <property type="term" value="P:protein deubiquitination"/>
    <property type="evidence" value="ECO:0007669"/>
    <property type="project" value="InterPro"/>
</dbReference>
<keyword evidence="3" id="KW-0645">Protease</keyword>
<evidence type="ECO:0000313" key="9">
    <source>
        <dbReference type="RefSeq" id="XP_039145850.1"/>
    </source>
</evidence>
<name>A0AB40D4Y0_DIOCR</name>
<keyword evidence="5 6" id="KW-0378">Hydrolase</keyword>
<gene>
    <name evidence="9" type="primary">LOC120283275</name>
</gene>
<feature type="active site" evidence="6">
    <location>
        <position position="141"/>
    </location>
</feature>
<reference evidence="9" key="1">
    <citation type="submission" date="2025-08" db="UniProtKB">
        <authorList>
            <consortium name="RefSeq"/>
        </authorList>
    </citation>
    <scope>IDENTIFICATION</scope>
</reference>
<dbReference type="GO" id="GO:0004843">
    <property type="term" value="F:cysteine-type deubiquitinase activity"/>
    <property type="evidence" value="ECO:0007669"/>
    <property type="project" value="UniProtKB-EC"/>
</dbReference>
<proteinExistence type="predicted"/>
<dbReference type="Pfam" id="PF02099">
    <property type="entry name" value="Josephin"/>
    <property type="match status" value="1"/>
</dbReference>
<accession>A0AB40D4Y0</accession>
<comment type="catalytic activity">
    <reaction evidence="1">
        <text>Thiol-dependent hydrolysis of ester, thioester, amide, peptide and isopeptide bonds formed by the C-terminal Gly of ubiquitin (a 76-residue protein attached to proteins as an intracellular targeting signal).</text>
        <dbReference type="EC" id="3.4.19.12"/>
    </reaction>
</comment>
<keyword evidence="4" id="KW-0833">Ubl conjugation pathway</keyword>
<dbReference type="EC" id="3.4.19.12" evidence="2"/>